<dbReference type="PANTHER" id="PTHR18895:SF74">
    <property type="entry name" value="MTRF1L RELEASE FACTOR GLUTAMINE METHYLTRANSFERASE"/>
    <property type="match status" value="1"/>
</dbReference>
<dbReference type="PROSITE" id="PS00092">
    <property type="entry name" value="N6_MTASE"/>
    <property type="match status" value="1"/>
</dbReference>
<dbReference type="OrthoDB" id="9800643at2"/>
<evidence type="ECO:0000259" key="5">
    <source>
        <dbReference type="Pfam" id="PF13847"/>
    </source>
</evidence>
<feature type="binding site" evidence="4">
    <location>
        <position position="196"/>
    </location>
    <ligand>
        <name>S-adenosyl-L-methionine</name>
        <dbReference type="ChEBI" id="CHEBI:59789"/>
    </ligand>
</feature>
<dbReference type="InterPro" id="IPR029063">
    <property type="entry name" value="SAM-dependent_MTases_sf"/>
</dbReference>
<dbReference type="HAMAP" id="MF_02126">
    <property type="entry name" value="RF_methyltr_PrmC"/>
    <property type="match status" value="1"/>
</dbReference>
<name>A0A4R3M3Y8_9HYPH</name>
<dbReference type="NCBIfam" id="TIGR03534">
    <property type="entry name" value="RF_mod_PrmC"/>
    <property type="match status" value="1"/>
</dbReference>
<dbReference type="InterPro" id="IPR019874">
    <property type="entry name" value="RF_methyltr_PrmC"/>
</dbReference>
<dbReference type="InterPro" id="IPR040758">
    <property type="entry name" value="PrmC_N"/>
</dbReference>
<dbReference type="InterPro" id="IPR002052">
    <property type="entry name" value="DNA_methylase_N6_adenine_CS"/>
</dbReference>
<keyword evidence="3 4" id="KW-0949">S-adenosyl-L-methionine</keyword>
<feature type="domain" description="Release factor glutamine methyltransferase N-terminal" evidence="6">
    <location>
        <begin position="11"/>
        <end position="81"/>
    </location>
</feature>
<evidence type="ECO:0000259" key="6">
    <source>
        <dbReference type="Pfam" id="PF17827"/>
    </source>
</evidence>
<dbReference type="InterPro" id="IPR050320">
    <property type="entry name" value="N5-glutamine_MTase"/>
</dbReference>
<dbReference type="PANTHER" id="PTHR18895">
    <property type="entry name" value="HEMK METHYLTRANSFERASE"/>
    <property type="match status" value="1"/>
</dbReference>
<dbReference type="InterPro" id="IPR004556">
    <property type="entry name" value="HemK-like"/>
</dbReference>
<evidence type="ECO:0000256" key="4">
    <source>
        <dbReference type="HAMAP-Rule" id="MF_02126"/>
    </source>
</evidence>
<sequence>MRSGAPATLEDLIRDASRRLAEAGLDTARLDARVLAAAATGLDRAGLIAEGSNPADPGIAARLGAMVERRMLGEPVARIVGHKEFWSLDFLLGPESLVPRPDSETLVAAVLEEIDVGPGRSAPLRIVDLGTGSGCLLVALLTELPSAFGIGVDISEATLRIACQNAHRHGVAARAGFVCGRWSEPIAGGIDILLSNPPYIPTGEIGGLAPEVARHDPLAALDGGPDGLRAYRQILADCRRVVVAGGRVALEVGRGQADEVSKLAGAEGLRVLRIAADLATVGRVVVAEVP</sequence>
<evidence type="ECO:0000313" key="8">
    <source>
        <dbReference type="Proteomes" id="UP000295678"/>
    </source>
</evidence>
<feature type="domain" description="Methyltransferase" evidence="5">
    <location>
        <begin position="124"/>
        <end position="196"/>
    </location>
</feature>
<evidence type="ECO:0000256" key="3">
    <source>
        <dbReference type="ARBA" id="ARBA00022691"/>
    </source>
</evidence>
<accession>A0A4R3M3Y8</accession>
<keyword evidence="8" id="KW-1185">Reference proteome</keyword>
<dbReference type="Pfam" id="PF17827">
    <property type="entry name" value="PrmC_N"/>
    <property type="match status" value="1"/>
</dbReference>
<feature type="binding site" evidence="4">
    <location>
        <begin position="130"/>
        <end position="134"/>
    </location>
    <ligand>
        <name>S-adenosyl-L-methionine</name>
        <dbReference type="ChEBI" id="CHEBI:59789"/>
    </ligand>
</feature>
<evidence type="ECO:0000313" key="7">
    <source>
        <dbReference type="EMBL" id="TCT05895.1"/>
    </source>
</evidence>
<dbReference type="Gene3D" id="1.10.8.10">
    <property type="entry name" value="DNA helicase RuvA subunit, C-terminal domain"/>
    <property type="match status" value="1"/>
</dbReference>
<dbReference type="EC" id="2.1.1.297" evidence="4"/>
<reference evidence="7 8" key="1">
    <citation type="submission" date="2019-03" db="EMBL/GenBank/DDBJ databases">
        <title>Genomic Encyclopedia of Type Strains, Phase IV (KMG-IV): sequencing the most valuable type-strain genomes for metagenomic binning, comparative biology and taxonomic classification.</title>
        <authorList>
            <person name="Goeker M."/>
        </authorList>
    </citation>
    <scope>NUCLEOTIDE SEQUENCE [LARGE SCALE GENOMIC DNA]</scope>
    <source>
        <strain evidence="7 8">DSM 19345</strain>
    </source>
</reference>
<feature type="binding site" evidence="4">
    <location>
        <position position="153"/>
    </location>
    <ligand>
        <name>S-adenosyl-L-methionine</name>
        <dbReference type="ChEBI" id="CHEBI:59789"/>
    </ligand>
</feature>
<protein>
    <recommendedName>
        <fullName evidence="4">Release factor glutamine methyltransferase</fullName>
        <shortName evidence="4">RF MTase</shortName>
        <ecNumber evidence="4">2.1.1.297</ecNumber>
    </recommendedName>
    <alternativeName>
        <fullName evidence="4">N5-glutamine methyltransferase PrmC</fullName>
    </alternativeName>
    <alternativeName>
        <fullName evidence="4">Protein-(glutamine-N5) MTase PrmC</fullName>
    </alternativeName>
    <alternativeName>
        <fullName evidence="4">Protein-glutamine N-methyltransferase PrmC</fullName>
    </alternativeName>
</protein>
<dbReference type="GO" id="GO:0003676">
    <property type="term" value="F:nucleic acid binding"/>
    <property type="evidence" value="ECO:0007669"/>
    <property type="project" value="InterPro"/>
</dbReference>
<dbReference type="CDD" id="cd02440">
    <property type="entry name" value="AdoMet_MTases"/>
    <property type="match status" value="1"/>
</dbReference>
<dbReference type="Proteomes" id="UP000295678">
    <property type="component" value="Unassembled WGS sequence"/>
</dbReference>
<comment type="catalytic activity">
    <reaction evidence="4">
        <text>L-glutaminyl-[peptide chain release factor] + S-adenosyl-L-methionine = N(5)-methyl-L-glutaminyl-[peptide chain release factor] + S-adenosyl-L-homocysteine + H(+)</text>
        <dbReference type="Rhea" id="RHEA:42896"/>
        <dbReference type="Rhea" id="RHEA-COMP:10271"/>
        <dbReference type="Rhea" id="RHEA-COMP:10272"/>
        <dbReference type="ChEBI" id="CHEBI:15378"/>
        <dbReference type="ChEBI" id="CHEBI:30011"/>
        <dbReference type="ChEBI" id="CHEBI:57856"/>
        <dbReference type="ChEBI" id="CHEBI:59789"/>
        <dbReference type="ChEBI" id="CHEBI:61891"/>
        <dbReference type="EC" id="2.1.1.297"/>
    </reaction>
</comment>
<dbReference type="EMBL" id="SMAK01000012">
    <property type="protein sequence ID" value="TCT05895.1"/>
    <property type="molecule type" value="Genomic_DNA"/>
</dbReference>
<evidence type="ECO:0000256" key="2">
    <source>
        <dbReference type="ARBA" id="ARBA00022679"/>
    </source>
</evidence>
<dbReference type="Pfam" id="PF13847">
    <property type="entry name" value="Methyltransf_31"/>
    <property type="match status" value="1"/>
</dbReference>
<keyword evidence="1 4" id="KW-0489">Methyltransferase</keyword>
<comment type="function">
    <text evidence="4">Methylates the class 1 translation termination release factors RF1/PrfA and RF2/PrfB on the glutamine residue of the universally conserved GGQ motif.</text>
</comment>
<dbReference type="Gene3D" id="3.40.50.150">
    <property type="entry name" value="Vaccinia Virus protein VP39"/>
    <property type="match status" value="1"/>
</dbReference>
<dbReference type="GO" id="GO:0032259">
    <property type="term" value="P:methylation"/>
    <property type="evidence" value="ECO:0007669"/>
    <property type="project" value="UniProtKB-KW"/>
</dbReference>
<comment type="caution">
    <text evidence="7">The sequence shown here is derived from an EMBL/GenBank/DDBJ whole genome shotgun (WGS) entry which is preliminary data.</text>
</comment>
<keyword evidence="2 4" id="KW-0808">Transferase</keyword>
<dbReference type="NCBIfam" id="TIGR00536">
    <property type="entry name" value="hemK_fam"/>
    <property type="match status" value="1"/>
</dbReference>
<feature type="binding site" evidence="4">
    <location>
        <position position="182"/>
    </location>
    <ligand>
        <name>S-adenosyl-L-methionine</name>
        <dbReference type="ChEBI" id="CHEBI:59789"/>
    </ligand>
</feature>
<proteinExistence type="inferred from homology"/>
<dbReference type="SUPFAM" id="SSF53335">
    <property type="entry name" value="S-adenosyl-L-methionine-dependent methyltransferases"/>
    <property type="match status" value="1"/>
</dbReference>
<evidence type="ECO:0000256" key="1">
    <source>
        <dbReference type="ARBA" id="ARBA00022603"/>
    </source>
</evidence>
<organism evidence="7 8">
    <name type="scientific">Tepidamorphus gemmatus</name>
    <dbReference type="NCBI Taxonomy" id="747076"/>
    <lineage>
        <taxon>Bacteria</taxon>
        <taxon>Pseudomonadati</taxon>
        <taxon>Pseudomonadota</taxon>
        <taxon>Alphaproteobacteria</taxon>
        <taxon>Hyphomicrobiales</taxon>
        <taxon>Tepidamorphaceae</taxon>
        <taxon>Tepidamorphus</taxon>
    </lineage>
</organism>
<dbReference type="AlphaFoldDB" id="A0A4R3M3Y8"/>
<dbReference type="GO" id="GO:0102559">
    <property type="term" value="F:peptide chain release factor N(5)-glutamine methyltransferase activity"/>
    <property type="evidence" value="ECO:0007669"/>
    <property type="project" value="UniProtKB-EC"/>
</dbReference>
<dbReference type="InterPro" id="IPR025714">
    <property type="entry name" value="Methyltranfer_dom"/>
</dbReference>
<gene>
    <name evidence="4" type="primary">prmC</name>
    <name evidence="7" type="ORF">EDC22_11265</name>
</gene>
<feature type="binding site" evidence="4">
    <location>
        <begin position="196"/>
        <end position="199"/>
    </location>
    <ligand>
        <name>substrate</name>
    </ligand>
</feature>
<dbReference type="RefSeq" id="WP_132807650.1">
    <property type="nucleotide sequence ID" value="NZ_SMAK01000012.1"/>
</dbReference>
<comment type="similarity">
    <text evidence="4">Belongs to the protein N5-glutamine methyltransferase family. PrmC subfamily.</text>
</comment>